<organism evidence="1 2">
    <name type="scientific">Enterococcus casseliflavus ATCC 12755</name>
    <dbReference type="NCBI Taxonomy" id="888066"/>
    <lineage>
        <taxon>Bacteria</taxon>
        <taxon>Bacillati</taxon>
        <taxon>Bacillota</taxon>
        <taxon>Bacilli</taxon>
        <taxon>Lactobacillales</taxon>
        <taxon>Enterococcaceae</taxon>
        <taxon>Enterococcus</taxon>
    </lineage>
</organism>
<name>F0EIJ9_ENTCA</name>
<dbReference type="Proteomes" id="UP000004835">
    <property type="component" value="Unassembled WGS sequence"/>
</dbReference>
<sequence>MSKTRGDGYEPTETNEAVLVITPDLEANRHTQFVSTFKQIAVLLLFIKSSESNICTFDVGDIVPIFAATFVDAVRSPITLPSPR</sequence>
<proteinExistence type="predicted"/>
<dbReference type="EMBL" id="AEWT01000010">
    <property type="protein sequence ID" value="EGC69899.1"/>
    <property type="molecule type" value="Genomic_DNA"/>
</dbReference>
<gene>
    <name evidence="1" type="ORF">HMPREF9087_1287</name>
</gene>
<comment type="caution">
    <text evidence="1">The sequence shown here is derived from an EMBL/GenBank/DDBJ whole genome shotgun (WGS) entry which is preliminary data.</text>
</comment>
<dbReference type="AlphaFoldDB" id="F0EIJ9"/>
<evidence type="ECO:0000313" key="2">
    <source>
        <dbReference type="Proteomes" id="UP000004835"/>
    </source>
</evidence>
<dbReference type="HOGENOM" id="CLU_2522322_0_0_9"/>
<accession>F0EIJ9</accession>
<protein>
    <submittedName>
        <fullName evidence="1">Uncharacterized protein</fullName>
    </submittedName>
</protein>
<evidence type="ECO:0000313" key="1">
    <source>
        <dbReference type="EMBL" id="EGC69899.1"/>
    </source>
</evidence>
<reference evidence="1 2" key="1">
    <citation type="submission" date="2011-01" db="EMBL/GenBank/DDBJ databases">
        <authorList>
            <person name="Muzny D."/>
            <person name="Qin X."/>
            <person name="Deng J."/>
            <person name="Jiang H."/>
            <person name="Liu Y."/>
            <person name="Qu J."/>
            <person name="Song X.-Z."/>
            <person name="Zhang L."/>
            <person name="Thornton R."/>
            <person name="Coyle M."/>
            <person name="Francisco L."/>
            <person name="Jackson L."/>
            <person name="Javaid M."/>
            <person name="Korchina V."/>
            <person name="Kovar C."/>
            <person name="Mata R."/>
            <person name="Mathew T."/>
            <person name="Ngo R."/>
            <person name="Nguyen L."/>
            <person name="Nguyen N."/>
            <person name="Okwuonu G."/>
            <person name="Ongeri F."/>
            <person name="Pham C."/>
            <person name="Simmons D."/>
            <person name="Wilczek-Boney K."/>
            <person name="Hale W."/>
            <person name="Jakkamsetti A."/>
            <person name="Pham P."/>
            <person name="Ruth R."/>
            <person name="San Lucas F."/>
            <person name="Warren J."/>
            <person name="Zhang J."/>
            <person name="Zhao Z."/>
            <person name="Zhou C."/>
            <person name="Zhu D."/>
            <person name="Lee S."/>
            <person name="Bess C."/>
            <person name="Blankenburg K."/>
            <person name="Forbes L."/>
            <person name="Fu Q."/>
            <person name="Gubbala S."/>
            <person name="Hirani K."/>
            <person name="Jayaseelan J.C."/>
            <person name="Lara F."/>
            <person name="Munidasa M."/>
            <person name="Palculict T."/>
            <person name="Patil S."/>
            <person name="Pu L.-L."/>
            <person name="Saada N."/>
            <person name="Tang L."/>
            <person name="Weissenberger G."/>
            <person name="Zhu Y."/>
            <person name="Hemphill L."/>
            <person name="Shang Y."/>
            <person name="Youmans B."/>
            <person name="Ayvaz T."/>
            <person name="Ross M."/>
            <person name="Santibanez J."/>
            <person name="Aqrawi P."/>
            <person name="Gross S."/>
            <person name="Joshi V."/>
            <person name="Fowler G."/>
            <person name="Nazareth L."/>
            <person name="Reid J."/>
            <person name="Worley K."/>
            <person name="Petrosino J."/>
            <person name="Highlander S."/>
            <person name="Gibbs R."/>
        </authorList>
    </citation>
    <scope>NUCLEOTIDE SEQUENCE [LARGE SCALE GENOMIC DNA]</scope>
    <source>
        <strain evidence="1 2">ATCC 12755</strain>
    </source>
</reference>